<evidence type="ECO:0000313" key="4">
    <source>
        <dbReference type="EMBL" id="SDF29423.1"/>
    </source>
</evidence>
<dbReference type="PROSITE" id="PS51186">
    <property type="entry name" value="GNAT"/>
    <property type="match status" value="1"/>
</dbReference>
<keyword evidence="1 4" id="KW-0808">Transferase</keyword>
<dbReference type="CDD" id="cd04301">
    <property type="entry name" value="NAT_SF"/>
    <property type="match status" value="1"/>
</dbReference>
<evidence type="ECO:0000313" key="5">
    <source>
        <dbReference type="Proteomes" id="UP000198615"/>
    </source>
</evidence>
<evidence type="ECO:0000256" key="1">
    <source>
        <dbReference type="ARBA" id="ARBA00022679"/>
    </source>
</evidence>
<dbReference type="InterPro" id="IPR016181">
    <property type="entry name" value="Acyl_CoA_acyltransferase"/>
</dbReference>
<feature type="domain" description="N-acetyltransferase" evidence="3">
    <location>
        <begin position="5"/>
        <end position="156"/>
    </location>
</feature>
<dbReference type="PANTHER" id="PTHR43877:SF5">
    <property type="entry name" value="BLL8307 PROTEIN"/>
    <property type="match status" value="1"/>
</dbReference>
<dbReference type="Pfam" id="PF00583">
    <property type="entry name" value="Acetyltransf_1"/>
    <property type="match status" value="1"/>
</dbReference>
<name>A0A8G2BF39_9PROT</name>
<comment type="caution">
    <text evidence="4">The sequence shown here is derived from an EMBL/GenBank/DDBJ whole genome shotgun (WGS) entry which is preliminary data.</text>
</comment>
<accession>A0A8G2BF39</accession>
<proteinExistence type="predicted"/>
<protein>
    <submittedName>
        <fullName evidence="4">Putative acetyltransferase</fullName>
    </submittedName>
</protein>
<organism evidence="4 5">
    <name type="scientific">Thalassobaculum litoreum DSM 18839</name>
    <dbReference type="NCBI Taxonomy" id="1123362"/>
    <lineage>
        <taxon>Bacteria</taxon>
        <taxon>Pseudomonadati</taxon>
        <taxon>Pseudomonadota</taxon>
        <taxon>Alphaproteobacteria</taxon>
        <taxon>Rhodospirillales</taxon>
        <taxon>Thalassobaculaceae</taxon>
        <taxon>Thalassobaculum</taxon>
    </lineage>
</organism>
<dbReference type="InterPro" id="IPR050832">
    <property type="entry name" value="Bact_Acetyltransf"/>
</dbReference>
<dbReference type="GO" id="GO:0016747">
    <property type="term" value="F:acyltransferase activity, transferring groups other than amino-acyl groups"/>
    <property type="evidence" value="ECO:0007669"/>
    <property type="project" value="InterPro"/>
</dbReference>
<dbReference type="AlphaFoldDB" id="A0A8G2BF39"/>
<sequence length="156" mass="16758">MTALPEIREGGLDLAEVHALLQTHLDTMALHSPAESRHALDLSGLQVAEVTFWSVWEGDALIGCGALKELSSEHGEIKSMHTAAAHRGKGVAGKIVEHAIATAKARGYTRLSLETGSPDGFAAARTLYARYGFTECGPFGDYREDPYSVFMTLELG</sequence>
<dbReference type="Proteomes" id="UP000198615">
    <property type="component" value="Unassembled WGS sequence"/>
</dbReference>
<reference evidence="4 5" key="1">
    <citation type="submission" date="2016-10" db="EMBL/GenBank/DDBJ databases">
        <authorList>
            <person name="Varghese N."/>
            <person name="Submissions S."/>
        </authorList>
    </citation>
    <scope>NUCLEOTIDE SEQUENCE [LARGE SCALE GENOMIC DNA]</scope>
    <source>
        <strain evidence="4 5">DSM 18839</strain>
    </source>
</reference>
<dbReference type="OrthoDB" id="9805924at2"/>
<gene>
    <name evidence="4" type="ORF">SAMN05660686_00930</name>
</gene>
<dbReference type="InterPro" id="IPR000182">
    <property type="entry name" value="GNAT_dom"/>
</dbReference>
<evidence type="ECO:0000259" key="3">
    <source>
        <dbReference type="PROSITE" id="PS51186"/>
    </source>
</evidence>
<dbReference type="Gene3D" id="3.40.630.30">
    <property type="match status" value="1"/>
</dbReference>
<dbReference type="SUPFAM" id="SSF55729">
    <property type="entry name" value="Acyl-CoA N-acyltransferases (Nat)"/>
    <property type="match status" value="1"/>
</dbReference>
<evidence type="ECO:0000256" key="2">
    <source>
        <dbReference type="ARBA" id="ARBA00023315"/>
    </source>
</evidence>
<keyword evidence="2" id="KW-0012">Acyltransferase</keyword>
<keyword evidence="5" id="KW-1185">Reference proteome</keyword>
<dbReference type="EMBL" id="FNBW01000002">
    <property type="protein sequence ID" value="SDF29423.1"/>
    <property type="molecule type" value="Genomic_DNA"/>
</dbReference>
<dbReference type="RefSeq" id="WP_093148493.1">
    <property type="nucleotide sequence ID" value="NZ_FNBW01000002.1"/>
</dbReference>
<dbReference type="PANTHER" id="PTHR43877">
    <property type="entry name" value="AMINOALKYLPHOSPHONATE N-ACETYLTRANSFERASE-RELATED-RELATED"/>
    <property type="match status" value="1"/>
</dbReference>